<keyword evidence="1" id="KW-0732">Signal</keyword>
<reference evidence="4" key="1">
    <citation type="submission" date="2021-11" db="EMBL/GenBank/DDBJ databases">
        <title>Cultivation dependent microbiological survey of springs from the worlds oldest radium mine currently devoted to the extraction of radon-saturated water.</title>
        <authorList>
            <person name="Kapinusova G."/>
            <person name="Smrhova T."/>
            <person name="Strejcek M."/>
            <person name="Suman J."/>
            <person name="Jani K."/>
            <person name="Pajer P."/>
            <person name="Uhlik O."/>
        </authorList>
    </citation>
    <scope>NUCLEOTIDE SEQUENCE [LARGE SCALE GENOMIC DNA]</scope>
    <source>
        <strain evidence="4">J379</strain>
    </source>
</reference>
<dbReference type="Proteomes" id="UP001058860">
    <property type="component" value="Chromosome"/>
</dbReference>
<keyword evidence="4" id="KW-1185">Reference proteome</keyword>
<dbReference type="InterPro" id="IPR014755">
    <property type="entry name" value="Cu-Rt/internalin_Ig-like"/>
</dbReference>
<dbReference type="InterPro" id="IPR007348">
    <property type="entry name" value="CopC_dom"/>
</dbReference>
<evidence type="ECO:0000313" key="3">
    <source>
        <dbReference type="EMBL" id="UUY04542.1"/>
    </source>
</evidence>
<name>A0ABY5PJ01_9ACTN</name>
<protein>
    <submittedName>
        <fullName evidence="3">Copper resistance protein CopC</fullName>
    </submittedName>
</protein>
<accession>A0ABY5PJ01</accession>
<proteinExistence type="predicted"/>
<sequence>MATLPSTKQCVSRRKFRIRLRSPKDGTIQSATVKLRGKTVATRKGKRVTAPIDLRGLPKGTFTVAIRVVLTDGRVVTGSRTYRTCAPKRSAAKTPKV</sequence>
<organism evidence="3 4">
    <name type="scientific">Svornostia abyssi</name>
    <dbReference type="NCBI Taxonomy" id="2898438"/>
    <lineage>
        <taxon>Bacteria</taxon>
        <taxon>Bacillati</taxon>
        <taxon>Actinomycetota</taxon>
        <taxon>Thermoleophilia</taxon>
        <taxon>Solirubrobacterales</taxon>
        <taxon>Baekduiaceae</taxon>
        <taxon>Svornostia</taxon>
    </lineage>
</organism>
<dbReference type="Gene3D" id="2.60.40.1220">
    <property type="match status" value="1"/>
</dbReference>
<dbReference type="EMBL" id="CP088295">
    <property type="protein sequence ID" value="UUY04542.1"/>
    <property type="molecule type" value="Genomic_DNA"/>
</dbReference>
<gene>
    <name evidence="3" type="ORF">LRS13_03115</name>
</gene>
<evidence type="ECO:0000259" key="2">
    <source>
        <dbReference type="Pfam" id="PF04234"/>
    </source>
</evidence>
<dbReference type="Pfam" id="PF04234">
    <property type="entry name" value="CopC"/>
    <property type="match status" value="1"/>
</dbReference>
<evidence type="ECO:0000256" key="1">
    <source>
        <dbReference type="ARBA" id="ARBA00022729"/>
    </source>
</evidence>
<feature type="domain" description="CopC" evidence="2">
    <location>
        <begin position="38"/>
        <end position="82"/>
    </location>
</feature>
<dbReference type="RefSeq" id="WP_353865022.1">
    <property type="nucleotide sequence ID" value="NZ_CP088295.1"/>
</dbReference>
<evidence type="ECO:0000313" key="4">
    <source>
        <dbReference type="Proteomes" id="UP001058860"/>
    </source>
</evidence>